<comment type="caution">
    <text evidence="4">The sequence shown here is derived from an EMBL/GenBank/DDBJ whole genome shotgun (WGS) entry which is preliminary data.</text>
</comment>
<gene>
    <name evidence="4" type="primary">hupR1_2</name>
    <name evidence="4" type="ORF">Poly51_05280</name>
</gene>
<dbReference type="PANTHER" id="PTHR33525:SF3">
    <property type="entry name" value="RIBONUCLEASE Y"/>
    <property type="match status" value="1"/>
</dbReference>
<sequence length="405" mass="43665">MKTKVLFVDDEANVLAGLRRMLRSQRNVWDMQFAGGGAEALAVLTNGPIDVIVSDMRMPGIDGAELLTRVSKLYPNTVRLVLSGQSEHEKIFRAIGPAHQFMSKPCDPEVLISTIERACGLQSQLSDESLKKVASQITCLPSLPSIYRELVSELESDDASMERIGRMIGSDLAMTAKILQLVNSSFFGLPTHVTCPKHAVSMLGLNIIRPLVLTAGAFAQYDDPGISGFSLQNAIEHSLAVATSARTIAKSVSQQNNLVDDSFIAGMLHDIGKLILAANLPEKYGEASRIASEENLPMWQAELQVFGTTHAEVGAHLLGLWGLPNPILEAVAFHHRPSDAGTKSFTPLTAVHVADVLQDANYPNDDSPFSLTWDLNYINSIQATGQLDGWAILVESGAPQSAAIG</sequence>
<dbReference type="Proteomes" id="UP000318288">
    <property type="component" value="Unassembled WGS sequence"/>
</dbReference>
<dbReference type="Pfam" id="PF00072">
    <property type="entry name" value="Response_reg"/>
    <property type="match status" value="1"/>
</dbReference>
<evidence type="ECO:0000259" key="3">
    <source>
        <dbReference type="PROSITE" id="PS51833"/>
    </source>
</evidence>
<evidence type="ECO:0000256" key="1">
    <source>
        <dbReference type="PROSITE-ProRule" id="PRU00169"/>
    </source>
</evidence>
<dbReference type="PROSITE" id="PS50110">
    <property type="entry name" value="RESPONSE_REGULATORY"/>
    <property type="match status" value="1"/>
</dbReference>
<name>A0A5C6FI48_9BACT</name>
<proteinExistence type="predicted"/>
<dbReference type="InterPro" id="IPR011006">
    <property type="entry name" value="CheY-like_superfamily"/>
</dbReference>
<keyword evidence="1" id="KW-0597">Phosphoprotein</keyword>
<protein>
    <submittedName>
        <fullName evidence="4">Hydrogenase transcriptional regulatory protein hupR1</fullName>
    </submittedName>
</protein>
<keyword evidence="5" id="KW-1185">Reference proteome</keyword>
<feature type="domain" description="HDOD" evidence="3">
    <location>
        <begin position="140"/>
        <end position="337"/>
    </location>
</feature>
<dbReference type="OrthoDB" id="9788446at2"/>
<organism evidence="4 5">
    <name type="scientific">Rubripirellula tenax</name>
    <dbReference type="NCBI Taxonomy" id="2528015"/>
    <lineage>
        <taxon>Bacteria</taxon>
        <taxon>Pseudomonadati</taxon>
        <taxon>Planctomycetota</taxon>
        <taxon>Planctomycetia</taxon>
        <taxon>Pirellulales</taxon>
        <taxon>Pirellulaceae</taxon>
        <taxon>Rubripirellula</taxon>
    </lineage>
</organism>
<dbReference type="CDD" id="cd17569">
    <property type="entry name" value="REC_HupR-like"/>
    <property type="match status" value="1"/>
</dbReference>
<dbReference type="NCBIfam" id="TIGR00277">
    <property type="entry name" value="HDIG"/>
    <property type="match status" value="1"/>
</dbReference>
<dbReference type="Gene3D" id="1.10.3210.10">
    <property type="entry name" value="Hypothetical protein af1432"/>
    <property type="match status" value="1"/>
</dbReference>
<evidence type="ECO:0000259" key="2">
    <source>
        <dbReference type="PROSITE" id="PS50110"/>
    </source>
</evidence>
<dbReference type="InterPro" id="IPR052340">
    <property type="entry name" value="RNase_Y/CdgJ"/>
</dbReference>
<dbReference type="SMART" id="SM00448">
    <property type="entry name" value="REC"/>
    <property type="match status" value="1"/>
</dbReference>
<dbReference type="InterPro" id="IPR013976">
    <property type="entry name" value="HDOD"/>
</dbReference>
<dbReference type="PROSITE" id="PS51833">
    <property type="entry name" value="HDOD"/>
    <property type="match status" value="1"/>
</dbReference>
<dbReference type="RefSeq" id="WP_146453916.1">
    <property type="nucleotide sequence ID" value="NZ_SJPW01000001.1"/>
</dbReference>
<dbReference type="InterPro" id="IPR006675">
    <property type="entry name" value="HDIG_dom"/>
</dbReference>
<dbReference type="InterPro" id="IPR014626">
    <property type="entry name" value="Sig_transdc_resp-reg_put"/>
</dbReference>
<dbReference type="GO" id="GO:0000160">
    <property type="term" value="P:phosphorelay signal transduction system"/>
    <property type="evidence" value="ECO:0007669"/>
    <property type="project" value="InterPro"/>
</dbReference>
<dbReference type="PIRSF" id="PIRSF036883">
    <property type="entry name" value="RR_HD-GYP_mod"/>
    <property type="match status" value="1"/>
</dbReference>
<dbReference type="Gene3D" id="3.40.50.2300">
    <property type="match status" value="1"/>
</dbReference>
<reference evidence="4 5" key="1">
    <citation type="submission" date="2019-02" db="EMBL/GenBank/DDBJ databases">
        <title>Deep-cultivation of Planctomycetes and their phenomic and genomic characterization uncovers novel biology.</title>
        <authorList>
            <person name="Wiegand S."/>
            <person name="Jogler M."/>
            <person name="Boedeker C."/>
            <person name="Pinto D."/>
            <person name="Vollmers J."/>
            <person name="Rivas-Marin E."/>
            <person name="Kohn T."/>
            <person name="Peeters S.H."/>
            <person name="Heuer A."/>
            <person name="Rast P."/>
            <person name="Oberbeckmann S."/>
            <person name="Bunk B."/>
            <person name="Jeske O."/>
            <person name="Meyerdierks A."/>
            <person name="Storesund J.E."/>
            <person name="Kallscheuer N."/>
            <person name="Luecker S."/>
            <person name="Lage O.M."/>
            <person name="Pohl T."/>
            <person name="Merkel B.J."/>
            <person name="Hornburger P."/>
            <person name="Mueller R.-W."/>
            <person name="Bruemmer F."/>
            <person name="Labrenz M."/>
            <person name="Spormann A.M."/>
            <person name="Op Den Camp H."/>
            <person name="Overmann J."/>
            <person name="Amann R."/>
            <person name="Jetten M.S.M."/>
            <person name="Mascher T."/>
            <person name="Medema M.H."/>
            <person name="Devos D.P."/>
            <person name="Kaster A.-K."/>
            <person name="Ovreas L."/>
            <person name="Rohde M."/>
            <person name="Galperin M.Y."/>
            <person name="Jogler C."/>
        </authorList>
    </citation>
    <scope>NUCLEOTIDE SEQUENCE [LARGE SCALE GENOMIC DNA]</scope>
    <source>
        <strain evidence="4 5">Poly51</strain>
    </source>
</reference>
<accession>A0A5C6FI48</accession>
<dbReference type="PANTHER" id="PTHR33525">
    <property type="match status" value="1"/>
</dbReference>
<dbReference type="AlphaFoldDB" id="A0A5C6FI48"/>
<dbReference type="SUPFAM" id="SSF109604">
    <property type="entry name" value="HD-domain/PDEase-like"/>
    <property type="match status" value="1"/>
</dbReference>
<evidence type="ECO:0000313" key="4">
    <source>
        <dbReference type="EMBL" id="TWU60253.1"/>
    </source>
</evidence>
<dbReference type="InterPro" id="IPR003607">
    <property type="entry name" value="HD/PDEase_dom"/>
</dbReference>
<dbReference type="EMBL" id="SJPW01000001">
    <property type="protein sequence ID" value="TWU60253.1"/>
    <property type="molecule type" value="Genomic_DNA"/>
</dbReference>
<dbReference type="CDD" id="cd00077">
    <property type="entry name" value="HDc"/>
    <property type="match status" value="1"/>
</dbReference>
<dbReference type="InterPro" id="IPR001789">
    <property type="entry name" value="Sig_transdc_resp-reg_receiver"/>
</dbReference>
<feature type="modified residue" description="4-aspartylphosphate" evidence="1">
    <location>
        <position position="55"/>
    </location>
</feature>
<evidence type="ECO:0000313" key="5">
    <source>
        <dbReference type="Proteomes" id="UP000318288"/>
    </source>
</evidence>
<dbReference type="SUPFAM" id="SSF52172">
    <property type="entry name" value="CheY-like"/>
    <property type="match status" value="1"/>
</dbReference>
<feature type="domain" description="Response regulatory" evidence="2">
    <location>
        <begin position="4"/>
        <end position="119"/>
    </location>
</feature>
<dbReference type="Pfam" id="PF08668">
    <property type="entry name" value="HDOD"/>
    <property type="match status" value="1"/>
</dbReference>